<sequence length="102" mass="10162">MVSFKLSALFVGLLAVVRASVPSKRQGCDIGECLTALSTAIAGTPAAACVDDALDDLLDEFSLGAISDTATCLSGLTCISGGIPTECTACASILMLNASACT</sequence>
<evidence type="ECO:0000313" key="2">
    <source>
        <dbReference type="EMBL" id="KIJ41528.1"/>
    </source>
</evidence>
<feature type="signal peptide" evidence="1">
    <location>
        <begin position="1"/>
        <end position="19"/>
    </location>
</feature>
<keyword evidence="1" id="KW-0732">Signal</keyword>
<dbReference type="EMBL" id="KN837136">
    <property type="protein sequence ID" value="KIJ41528.1"/>
    <property type="molecule type" value="Genomic_DNA"/>
</dbReference>
<dbReference type="Proteomes" id="UP000054279">
    <property type="component" value="Unassembled WGS sequence"/>
</dbReference>
<reference evidence="2 3" key="1">
    <citation type="submission" date="2014-06" db="EMBL/GenBank/DDBJ databases">
        <title>Evolutionary Origins and Diversification of the Mycorrhizal Mutualists.</title>
        <authorList>
            <consortium name="DOE Joint Genome Institute"/>
            <consortium name="Mycorrhizal Genomics Consortium"/>
            <person name="Kohler A."/>
            <person name="Kuo A."/>
            <person name="Nagy L.G."/>
            <person name="Floudas D."/>
            <person name="Copeland A."/>
            <person name="Barry K.W."/>
            <person name="Cichocki N."/>
            <person name="Veneault-Fourrey C."/>
            <person name="LaButti K."/>
            <person name="Lindquist E.A."/>
            <person name="Lipzen A."/>
            <person name="Lundell T."/>
            <person name="Morin E."/>
            <person name="Murat C."/>
            <person name="Riley R."/>
            <person name="Ohm R."/>
            <person name="Sun H."/>
            <person name="Tunlid A."/>
            <person name="Henrissat B."/>
            <person name="Grigoriev I.V."/>
            <person name="Hibbett D.S."/>
            <person name="Martin F."/>
        </authorList>
    </citation>
    <scope>NUCLEOTIDE SEQUENCE [LARGE SCALE GENOMIC DNA]</scope>
    <source>
        <strain evidence="2 3">SS14</strain>
    </source>
</reference>
<protein>
    <recommendedName>
        <fullName evidence="4">Fungal calcium binding protein domain-containing protein</fullName>
    </recommendedName>
</protein>
<dbReference type="HOGENOM" id="CLU_2279291_0_0_1"/>
<accession>A0A0C9UEV4</accession>
<evidence type="ECO:0008006" key="4">
    <source>
        <dbReference type="Google" id="ProtNLM"/>
    </source>
</evidence>
<organism evidence="2 3">
    <name type="scientific">Sphaerobolus stellatus (strain SS14)</name>
    <dbReference type="NCBI Taxonomy" id="990650"/>
    <lineage>
        <taxon>Eukaryota</taxon>
        <taxon>Fungi</taxon>
        <taxon>Dikarya</taxon>
        <taxon>Basidiomycota</taxon>
        <taxon>Agaricomycotina</taxon>
        <taxon>Agaricomycetes</taxon>
        <taxon>Phallomycetidae</taxon>
        <taxon>Geastrales</taxon>
        <taxon>Sphaerobolaceae</taxon>
        <taxon>Sphaerobolus</taxon>
    </lineage>
</organism>
<name>A0A0C9UEV4_SPHS4</name>
<proteinExistence type="predicted"/>
<keyword evidence="3" id="KW-1185">Reference proteome</keyword>
<evidence type="ECO:0000256" key="1">
    <source>
        <dbReference type="SAM" id="SignalP"/>
    </source>
</evidence>
<evidence type="ECO:0000313" key="3">
    <source>
        <dbReference type="Proteomes" id="UP000054279"/>
    </source>
</evidence>
<gene>
    <name evidence="2" type="ORF">M422DRAFT_255436</name>
</gene>
<feature type="chain" id="PRO_5002221061" description="Fungal calcium binding protein domain-containing protein" evidence="1">
    <location>
        <begin position="20"/>
        <end position="102"/>
    </location>
</feature>
<dbReference type="AlphaFoldDB" id="A0A0C9UEV4"/>